<dbReference type="EMBL" id="JAQJZJ010000015">
    <property type="protein sequence ID" value="MDA7089105.1"/>
    <property type="molecule type" value="Genomic_DNA"/>
</dbReference>
<dbReference type="RefSeq" id="WP_271349996.1">
    <property type="nucleotide sequence ID" value="NZ_JAQJZJ010000015.1"/>
</dbReference>
<dbReference type="SUPFAM" id="SSF54506">
    <property type="entry name" value="Diaminopimelate epimerase-like"/>
    <property type="match status" value="1"/>
</dbReference>
<dbReference type="NCBIfam" id="TIGR00654">
    <property type="entry name" value="PhzF_family"/>
    <property type="match status" value="1"/>
</dbReference>
<dbReference type="PANTHER" id="PTHR13774:SF39">
    <property type="entry name" value="BIOSYNTHESIS PROTEIN, PUTATIVE-RELATED"/>
    <property type="match status" value="1"/>
</dbReference>
<comment type="similarity">
    <text evidence="1">Belongs to the PhzF family.</text>
</comment>
<keyword evidence="2" id="KW-0413">Isomerase</keyword>
<evidence type="ECO:0000256" key="1">
    <source>
        <dbReference type="ARBA" id="ARBA00008270"/>
    </source>
</evidence>
<keyword evidence="4" id="KW-1185">Reference proteome</keyword>
<dbReference type="Proteomes" id="UP001212042">
    <property type="component" value="Unassembled WGS sequence"/>
</dbReference>
<evidence type="ECO:0000313" key="4">
    <source>
        <dbReference type="Proteomes" id="UP001212042"/>
    </source>
</evidence>
<dbReference type="Gene3D" id="3.10.310.10">
    <property type="entry name" value="Diaminopimelate Epimerase, Chain A, domain 1"/>
    <property type="match status" value="2"/>
</dbReference>
<organism evidence="3 4">
    <name type="scientific">Pseudomonas aestuarii</name>
    <dbReference type="NCBI Taxonomy" id="3018340"/>
    <lineage>
        <taxon>Bacteria</taxon>
        <taxon>Pseudomonadati</taxon>
        <taxon>Pseudomonadota</taxon>
        <taxon>Gammaproteobacteria</taxon>
        <taxon>Pseudomonadales</taxon>
        <taxon>Pseudomonadaceae</taxon>
        <taxon>Pseudomonas</taxon>
    </lineage>
</organism>
<dbReference type="Pfam" id="PF02567">
    <property type="entry name" value="PhzC-PhzF"/>
    <property type="match status" value="1"/>
</dbReference>
<reference evidence="3 4" key="1">
    <citation type="submission" date="2023-01" db="EMBL/GenBank/DDBJ databases">
        <title>Pseudomonas SA3-5T sp. nov., isolated from tidal flat sediment.</title>
        <authorList>
            <person name="Kim H.S."/>
            <person name="Kim J.-S."/>
            <person name="Suh M.K."/>
            <person name="Eom M.K."/>
            <person name="Lee J.-S."/>
        </authorList>
    </citation>
    <scope>NUCLEOTIDE SEQUENCE [LARGE SCALE GENOMIC DNA]</scope>
    <source>
        <strain evidence="3 4">SA3-5</strain>
    </source>
</reference>
<proteinExistence type="inferred from homology"/>
<comment type="caution">
    <text evidence="3">The sequence shown here is derived from an EMBL/GenBank/DDBJ whole genome shotgun (WGS) entry which is preliminary data.</text>
</comment>
<sequence>MQVQVRIVNAFVDGGKGGNPAGVVLQADALDRRHKQAIAAQVGLSETAFVSSSTSAAFKLEFFTPTRQIAHCGHATVATFSLLRQLGMVADGWTSKETIDGNRAILIQADMAFMEQRAPDYLDLSDDPALLAEVLAALGSDPGQLLPGVWPVRVSTGGAFVVIPLVDEVQVHALHPDQAALARLSERLDLIGFYAFSRQTRHPGRAAGARMFAPRYGIDEESATGMAAGPLACFLHDRMQLPGSRLLIEQGYLMQPPSPSVITVDLQLAQGRIERLLAGGQAQTMHELTLVL</sequence>
<name>A0ABT4XLP6_9PSED</name>
<protein>
    <submittedName>
        <fullName evidence="3">PhzF family phenazine biosynthesis protein</fullName>
    </submittedName>
</protein>
<dbReference type="PIRSF" id="PIRSF016184">
    <property type="entry name" value="PhzC_PhzF"/>
    <property type="match status" value="1"/>
</dbReference>
<accession>A0ABT4XLP6</accession>
<evidence type="ECO:0000313" key="3">
    <source>
        <dbReference type="EMBL" id="MDA7089105.1"/>
    </source>
</evidence>
<evidence type="ECO:0000256" key="2">
    <source>
        <dbReference type="ARBA" id="ARBA00023235"/>
    </source>
</evidence>
<gene>
    <name evidence="3" type="ORF">PH586_22240</name>
</gene>
<dbReference type="InterPro" id="IPR003719">
    <property type="entry name" value="Phenazine_PhzF-like"/>
</dbReference>
<dbReference type="PANTHER" id="PTHR13774">
    <property type="entry name" value="PHENAZINE BIOSYNTHESIS PROTEIN"/>
    <property type="match status" value="1"/>
</dbReference>